<name>A0A7J3ZI76_9CREN</name>
<sequence length="155" mass="17992">MQRNRLKPLRLPPKIKVLEALSAVADKRVLEVTDNEAIVRSSDGSRSYEVFVDLEAMQVYSSDNGTIYRGYIGYPIIAFMMKRGTLPYDPDVADKLKGINWRKLNEQYKKYTVVEKIVKNIFSRRNGDLEKLEALVNRVMQALKHYNLVLKERPE</sequence>
<organism evidence="1">
    <name type="scientific">Fervidicoccus fontis</name>
    <dbReference type="NCBI Taxonomy" id="683846"/>
    <lineage>
        <taxon>Archaea</taxon>
        <taxon>Thermoproteota</taxon>
        <taxon>Thermoprotei</taxon>
        <taxon>Fervidicoccales</taxon>
        <taxon>Fervidicoccaceae</taxon>
        <taxon>Fervidicoccus</taxon>
    </lineage>
</organism>
<accession>A0A7J3ZI76</accession>
<comment type="caution">
    <text evidence="1">The sequence shown here is derived from an EMBL/GenBank/DDBJ whole genome shotgun (WGS) entry which is preliminary data.</text>
</comment>
<proteinExistence type="predicted"/>
<evidence type="ECO:0000313" key="1">
    <source>
        <dbReference type="EMBL" id="HHQ79846.1"/>
    </source>
</evidence>
<gene>
    <name evidence="1" type="ORF">ENM78_00040</name>
</gene>
<dbReference type="AlphaFoldDB" id="A0A7J3ZI76"/>
<dbReference type="EMBL" id="DRZC01000003">
    <property type="protein sequence ID" value="HHQ79846.1"/>
    <property type="molecule type" value="Genomic_DNA"/>
</dbReference>
<reference evidence="1" key="1">
    <citation type="journal article" date="2020" name="mSystems">
        <title>Genome- and Community-Level Interaction Insights into Carbon Utilization and Element Cycling Functions of Hydrothermarchaeota in Hydrothermal Sediment.</title>
        <authorList>
            <person name="Zhou Z."/>
            <person name="Liu Y."/>
            <person name="Xu W."/>
            <person name="Pan J."/>
            <person name="Luo Z.H."/>
            <person name="Li M."/>
        </authorList>
    </citation>
    <scope>NUCLEOTIDE SEQUENCE [LARGE SCALE GENOMIC DNA]</scope>
    <source>
        <strain evidence="1">SpSt-1116</strain>
    </source>
</reference>
<protein>
    <submittedName>
        <fullName evidence="1">Uncharacterized protein</fullName>
    </submittedName>
</protein>